<comment type="caution">
    <text evidence="8">The sequence shown here is derived from an EMBL/GenBank/DDBJ whole genome shotgun (WGS) entry which is preliminary data.</text>
</comment>
<comment type="catalytic activity">
    <reaction evidence="6">
        <text>precorrin-2 + NAD(+) = sirohydrochlorin + NADH + 2 H(+)</text>
        <dbReference type="Rhea" id="RHEA:15613"/>
        <dbReference type="ChEBI" id="CHEBI:15378"/>
        <dbReference type="ChEBI" id="CHEBI:57540"/>
        <dbReference type="ChEBI" id="CHEBI:57945"/>
        <dbReference type="ChEBI" id="CHEBI:58351"/>
        <dbReference type="ChEBI" id="CHEBI:58827"/>
        <dbReference type="EC" id="1.3.1.76"/>
    </reaction>
</comment>
<organism evidence="8 9">
    <name type="scientific">Paraferrimonas sedimenticola</name>
    <dbReference type="NCBI Taxonomy" id="375674"/>
    <lineage>
        <taxon>Bacteria</taxon>
        <taxon>Pseudomonadati</taxon>
        <taxon>Pseudomonadota</taxon>
        <taxon>Gammaproteobacteria</taxon>
        <taxon>Alteromonadales</taxon>
        <taxon>Ferrimonadaceae</taxon>
        <taxon>Paraferrimonas</taxon>
    </lineage>
</organism>
<evidence type="ECO:0000256" key="2">
    <source>
        <dbReference type="ARBA" id="ARBA00012400"/>
    </source>
</evidence>
<evidence type="ECO:0000313" key="8">
    <source>
        <dbReference type="EMBL" id="GLP95195.1"/>
    </source>
</evidence>
<dbReference type="NCBIfam" id="TIGR01470">
    <property type="entry name" value="cysG_Nterm"/>
    <property type="match status" value="1"/>
</dbReference>
<dbReference type="EC" id="1.3.1.76" evidence="2"/>
<dbReference type="Proteomes" id="UP001161422">
    <property type="component" value="Unassembled WGS sequence"/>
</dbReference>
<evidence type="ECO:0000256" key="5">
    <source>
        <dbReference type="ARBA" id="ARBA00023244"/>
    </source>
</evidence>
<dbReference type="InterPro" id="IPR036291">
    <property type="entry name" value="NAD(P)-bd_dom_sf"/>
</dbReference>
<evidence type="ECO:0000256" key="6">
    <source>
        <dbReference type="ARBA" id="ARBA00047561"/>
    </source>
</evidence>
<keyword evidence="4" id="KW-0520">NAD</keyword>
<comment type="pathway">
    <text evidence="1">Porphyrin-containing compound metabolism; siroheme biosynthesis; sirohydrochlorin from precorrin-2: step 1/1.</text>
</comment>
<proteinExistence type="predicted"/>
<dbReference type="PANTHER" id="PTHR35330">
    <property type="entry name" value="SIROHEME BIOSYNTHESIS PROTEIN MET8"/>
    <property type="match status" value="1"/>
</dbReference>
<protein>
    <recommendedName>
        <fullName evidence="2">precorrin-2 dehydrogenase</fullName>
        <ecNumber evidence="2">1.3.1.76</ecNumber>
    </recommendedName>
</protein>
<evidence type="ECO:0000256" key="4">
    <source>
        <dbReference type="ARBA" id="ARBA00023027"/>
    </source>
</evidence>
<keyword evidence="3" id="KW-0560">Oxidoreductase</keyword>
<dbReference type="Pfam" id="PF14824">
    <property type="entry name" value="Sirohm_synth_M"/>
    <property type="match status" value="1"/>
</dbReference>
<dbReference type="Gene3D" id="3.30.160.110">
    <property type="entry name" value="Siroheme synthase, domain 2"/>
    <property type="match status" value="1"/>
</dbReference>
<name>A0AA37RR54_9GAMM</name>
<evidence type="ECO:0000259" key="7">
    <source>
        <dbReference type="Pfam" id="PF14824"/>
    </source>
</evidence>
<dbReference type="InterPro" id="IPR028161">
    <property type="entry name" value="Met8-like"/>
</dbReference>
<dbReference type="EMBL" id="BSNC01000001">
    <property type="protein sequence ID" value="GLP95195.1"/>
    <property type="molecule type" value="Genomic_DNA"/>
</dbReference>
<dbReference type="GO" id="GO:0043115">
    <property type="term" value="F:precorrin-2 dehydrogenase activity"/>
    <property type="evidence" value="ECO:0007669"/>
    <property type="project" value="UniProtKB-EC"/>
</dbReference>
<accession>A0AA37RR54</accession>
<dbReference type="AlphaFoldDB" id="A0AA37RR54"/>
<reference evidence="8" key="2">
    <citation type="submission" date="2023-01" db="EMBL/GenBank/DDBJ databases">
        <title>Draft genome sequence of Paraferrimonas sedimenticola strain NBRC 101628.</title>
        <authorList>
            <person name="Sun Q."/>
            <person name="Mori K."/>
        </authorList>
    </citation>
    <scope>NUCLEOTIDE SEQUENCE</scope>
    <source>
        <strain evidence="8">NBRC 101628</strain>
    </source>
</reference>
<dbReference type="Pfam" id="PF13241">
    <property type="entry name" value="NAD_binding_7"/>
    <property type="match status" value="1"/>
</dbReference>
<dbReference type="InterPro" id="IPR006367">
    <property type="entry name" value="Sirohaem_synthase_N"/>
</dbReference>
<dbReference type="InterPro" id="IPR028281">
    <property type="entry name" value="Sirohaem_synthase_central"/>
</dbReference>
<reference evidence="8" key="1">
    <citation type="journal article" date="2014" name="Int. J. Syst. Evol. Microbiol.">
        <title>Complete genome sequence of Corynebacterium casei LMG S-19264T (=DSM 44701T), isolated from a smear-ripened cheese.</title>
        <authorList>
            <consortium name="US DOE Joint Genome Institute (JGI-PGF)"/>
            <person name="Walter F."/>
            <person name="Albersmeier A."/>
            <person name="Kalinowski J."/>
            <person name="Ruckert C."/>
        </authorList>
    </citation>
    <scope>NUCLEOTIDE SEQUENCE</scope>
    <source>
        <strain evidence="8">NBRC 101628</strain>
    </source>
</reference>
<dbReference type="SUPFAM" id="SSF75615">
    <property type="entry name" value="Siroheme synthase middle domains-like"/>
    <property type="match status" value="1"/>
</dbReference>
<dbReference type="GO" id="GO:0019354">
    <property type="term" value="P:siroheme biosynthetic process"/>
    <property type="evidence" value="ECO:0007669"/>
    <property type="project" value="InterPro"/>
</dbReference>
<evidence type="ECO:0000256" key="1">
    <source>
        <dbReference type="ARBA" id="ARBA00005010"/>
    </source>
</evidence>
<gene>
    <name evidence="8" type="ORF">GCM10007895_05010</name>
</gene>
<dbReference type="RefSeq" id="WP_095505788.1">
    <property type="nucleotide sequence ID" value="NZ_BSNC01000001.1"/>
</dbReference>
<keyword evidence="5" id="KW-0627">Porphyrin biosynthesis</keyword>
<feature type="domain" description="Siroheme synthase central" evidence="7">
    <location>
        <begin position="123"/>
        <end position="150"/>
    </location>
</feature>
<evidence type="ECO:0000256" key="3">
    <source>
        <dbReference type="ARBA" id="ARBA00023002"/>
    </source>
</evidence>
<dbReference type="SUPFAM" id="SSF51735">
    <property type="entry name" value="NAD(P)-binding Rossmann-fold domains"/>
    <property type="match status" value="1"/>
</dbReference>
<dbReference type="Gene3D" id="3.40.50.720">
    <property type="entry name" value="NAD(P)-binding Rossmann-like Domain"/>
    <property type="match status" value="1"/>
</dbReference>
<keyword evidence="9" id="KW-1185">Reference proteome</keyword>
<sequence>MQYFPLFTDLNQRRVIVVGGGEVAERKVELMLRANPLLTLIAPELSPRLQALQQAQALDWRQQSLSLESEPSWHADARLVVMATNDARLNREWALRLEAQGVLVNVVDDPDACNVITPAMVDRGKLLVAISSAGAAPVLASQLRAEIEQSLPASSAELMEFVAGRREQVKQALPANRRAEFWRQFFALNGRGFSKNTQANFDRTMAEDKALNAGELWLMDAEIEPNLLPIAALEVLAKLDCVISVLPLNGALNDWVRRDASRVTEMSESTIENELSVGKRLLFITDEQQLKFLKERFSQARTIQTGQISPSS</sequence>
<dbReference type="GO" id="GO:0004325">
    <property type="term" value="F:ferrochelatase activity"/>
    <property type="evidence" value="ECO:0007669"/>
    <property type="project" value="InterPro"/>
</dbReference>
<evidence type="ECO:0000313" key="9">
    <source>
        <dbReference type="Proteomes" id="UP001161422"/>
    </source>
</evidence>
<dbReference type="PANTHER" id="PTHR35330:SF1">
    <property type="entry name" value="SIROHEME BIOSYNTHESIS PROTEIN MET8"/>
    <property type="match status" value="1"/>
</dbReference>